<organism evidence="2 3">
    <name type="scientific">Burkholderia singularis</name>
    <dbReference type="NCBI Taxonomy" id="1503053"/>
    <lineage>
        <taxon>Bacteria</taxon>
        <taxon>Pseudomonadati</taxon>
        <taxon>Pseudomonadota</taxon>
        <taxon>Betaproteobacteria</taxon>
        <taxon>Burkholderiales</taxon>
        <taxon>Burkholderiaceae</taxon>
        <taxon>Burkholderia</taxon>
        <taxon>pseudomallei group</taxon>
    </lineage>
</organism>
<dbReference type="Proteomes" id="UP000198460">
    <property type="component" value="Unassembled WGS sequence"/>
</dbReference>
<gene>
    <name evidence="2" type="ORF">BSIN_2222</name>
</gene>
<name>A0A238H1B2_9BURK</name>
<dbReference type="EMBL" id="FXAN01000036">
    <property type="protein sequence ID" value="SMF99006.1"/>
    <property type="molecule type" value="Genomic_DNA"/>
</dbReference>
<dbReference type="AlphaFoldDB" id="A0A238H1B2"/>
<evidence type="ECO:0000256" key="1">
    <source>
        <dbReference type="SAM" id="MobiDB-lite"/>
    </source>
</evidence>
<reference evidence="2 3" key="1">
    <citation type="submission" date="2017-04" db="EMBL/GenBank/DDBJ databases">
        <authorList>
            <person name="Afonso C.L."/>
            <person name="Miller P.J."/>
            <person name="Scott M.A."/>
            <person name="Spackman E."/>
            <person name="Goraichik I."/>
            <person name="Dimitrov K.M."/>
            <person name="Suarez D.L."/>
            <person name="Swayne D.E."/>
        </authorList>
    </citation>
    <scope>NUCLEOTIDE SEQUENCE [LARGE SCALE GENOMIC DNA]</scope>
    <source>
        <strain evidence="2">LMG 28154</strain>
    </source>
</reference>
<protein>
    <submittedName>
        <fullName evidence="2">Uncharacterized protein</fullName>
    </submittedName>
</protein>
<evidence type="ECO:0000313" key="2">
    <source>
        <dbReference type="EMBL" id="SMF99006.1"/>
    </source>
</evidence>
<sequence>MSAVIPISGFLCMTFTFHSCPDGDQPDGRRRIAGVTEPNGLAWQAKP</sequence>
<evidence type="ECO:0000313" key="3">
    <source>
        <dbReference type="Proteomes" id="UP000198460"/>
    </source>
</evidence>
<feature type="region of interest" description="Disordered" evidence="1">
    <location>
        <begin position="28"/>
        <end position="47"/>
    </location>
</feature>
<accession>A0A238H1B2</accession>
<proteinExistence type="predicted"/>